<keyword evidence="6" id="KW-1185">Reference proteome</keyword>
<sequence>MTHPTINGKPLHPAVGMYAEEFKAGKLSRREFLARASTLGASAATIYALGGLTAEANAASHEMKPKMGGSLRIQMQVLAVKDPRSYDFSQMGNLTRGFLEYLVEVRRDGTFKGMLLESWEVNDDATEYMLHLRPGVKWNNGDDFTAEDVAANFHGWTDKTVEGNSMAARMSSLVDETTGKAIEGSIEIVDPLTVKLTLPTSDITIIAGIADYPAAVQHKDLIGTNPMDHGVGTGAYKVTEYEVGVKSVQEKNTEHTYWGEAYLDRVEFIDLGTDPAATVAGAEADEFDMNYDSVGEFVDIFDAIGWVKSEIATASTITLRPNQLAEVDGMKPYADVRVRRALALAVDNAVLLELGYSGRGTPAENHHVAPIHPEYFELPPIKQDVAEAQRLMEEAGMMDFEHELISIDDDWRRNTTDALAAQLRDAGFKVKRTVIPGTTFWNDWTKYPFSSTNWNGRELGVQVLALAYRSGEAWNESGFANAEFDDLLKQALAIADHDERRVLMERIEQIMQEEGVTIQPYWRSVYRHTKEGVVNGERHQKDEINIHYLGWA</sequence>
<dbReference type="Pfam" id="PF00496">
    <property type="entry name" value="SBP_bac_5"/>
    <property type="match status" value="1"/>
</dbReference>
<dbReference type="Proteomes" id="UP000585681">
    <property type="component" value="Unassembled WGS sequence"/>
</dbReference>
<comment type="caution">
    <text evidence="5">The sequence shown here is derived from an EMBL/GenBank/DDBJ whole genome shotgun (WGS) entry which is preliminary data.</text>
</comment>
<dbReference type="EMBL" id="JACIEQ010000002">
    <property type="protein sequence ID" value="MBB4022120.1"/>
    <property type="molecule type" value="Genomic_DNA"/>
</dbReference>
<evidence type="ECO:0000313" key="5">
    <source>
        <dbReference type="EMBL" id="MBB4022120.1"/>
    </source>
</evidence>
<dbReference type="GO" id="GO:0015833">
    <property type="term" value="P:peptide transport"/>
    <property type="evidence" value="ECO:0007669"/>
    <property type="project" value="TreeGrafter"/>
</dbReference>
<dbReference type="PROSITE" id="PS51318">
    <property type="entry name" value="TAT"/>
    <property type="match status" value="1"/>
</dbReference>
<evidence type="ECO:0000256" key="2">
    <source>
        <dbReference type="ARBA" id="ARBA00005695"/>
    </source>
</evidence>
<evidence type="ECO:0000256" key="3">
    <source>
        <dbReference type="ARBA" id="ARBA00022729"/>
    </source>
</evidence>
<dbReference type="AlphaFoldDB" id="A0A840CAK9"/>
<name>A0A840CAK9_9RHOB</name>
<dbReference type="InterPro" id="IPR006311">
    <property type="entry name" value="TAT_signal"/>
</dbReference>
<evidence type="ECO:0000256" key="1">
    <source>
        <dbReference type="ARBA" id="ARBA00004418"/>
    </source>
</evidence>
<protein>
    <submittedName>
        <fullName evidence="5">Peptide/nickel transport system substrate-binding protein</fullName>
    </submittedName>
</protein>
<dbReference type="PIRSF" id="PIRSF002741">
    <property type="entry name" value="MppA"/>
    <property type="match status" value="1"/>
</dbReference>
<dbReference type="RefSeq" id="WP_054538801.1">
    <property type="nucleotide sequence ID" value="NZ_JACIEQ010000002.1"/>
</dbReference>
<keyword evidence="3" id="KW-0732">Signal</keyword>
<dbReference type="Gene3D" id="3.40.190.10">
    <property type="entry name" value="Periplasmic binding protein-like II"/>
    <property type="match status" value="1"/>
</dbReference>
<gene>
    <name evidence="5" type="ORF">GGR17_001929</name>
</gene>
<evidence type="ECO:0000259" key="4">
    <source>
        <dbReference type="Pfam" id="PF00496"/>
    </source>
</evidence>
<dbReference type="Gene3D" id="3.10.105.10">
    <property type="entry name" value="Dipeptide-binding Protein, Domain 3"/>
    <property type="match status" value="1"/>
</dbReference>
<dbReference type="GO" id="GO:1904680">
    <property type="term" value="F:peptide transmembrane transporter activity"/>
    <property type="evidence" value="ECO:0007669"/>
    <property type="project" value="TreeGrafter"/>
</dbReference>
<comment type="subcellular location">
    <subcellularLocation>
        <location evidence="1">Periplasm</location>
    </subcellularLocation>
</comment>
<dbReference type="GO" id="GO:0043190">
    <property type="term" value="C:ATP-binding cassette (ABC) transporter complex"/>
    <property type="evidence" value="ECO:0007669"/>
    <property type="project" value="InterPro"/>
</dbReference>
<proteinExistence type="inferred from homology"/>
<reference evidence="5" key="1">
    <citation type="submission" date="2020-08" db="EMBL/GenBank/DDBJ databases">
        <title>Genomic Encyclopedia of Type Strains, Phase IV (KMG-IV): sequencing the most valuable type-strain genomes for metagenomic binning, comparative biology and taxonomic classification.</title>
        <authorList>
            <person name="Goeker M."/>
        </authorList>
    </citation>
    <scope>NUCLEOTIDE SEQUENCE [LARGE SCALE GENOMIC DNA]</scope>
    <source>
        <strain evidence="5">DSM 105040</strain>
    </source>
</reference>
<dbReference type="CDD" id="cd08503">
    <property type="entry name" value="PBP2_NikA_DppA_OppA_like_17"/>
    <property type="match status" value="1"/>
</dbReference>
<dbReference type="PANTHER" id="PTHR30290">
    <property type="entry name" value="PERIPLASMIC BINDING COMPONENT OF ABC TRANSPORTER"/>
    <property type="match status" value="1"/>
</dbReference>
<evidence type="ECO:0000313" key="6">
    <source>
        <dbReference type="Proteomes" id="UP000585681"/>
    </source>
</evidence>
<accession>A0A840CAK9</accession>
<dbReference type="PANTHER" id="PTHR30290:SF38">
    <property type="entry name" value="D,D-DIPEPTIDE-BINDING PERIPLASMIC PROTEIN DDPA-RELATED"/>
    <property type="match status" value="1"/>
</dbReference>
<organism evidence="5 6">
    <name type="scientific">Actibacterium naphthalenivorans</name>
    <dbReference type="NCBI Taxonomy" id="1614693"/>
    <lineage>
        <taxon>Bacteria</taxon>
        <taxon>Pseudomonadati</taxon>
        <taxon>Pseudomonadota</taxon>
        <taxon>Alphaproteobacteria</taxon>
        <taxon>Rhodobacterales</taxon>
        <taxon>Roseobacteraceae</taxon>
        <taxon>Actibacterium</taxon>
    </lineage>
</organism>
<comment type="similarity">
    <text evidence="2">Belongs to the bacterial solute-binding protein 5 family.</text>
</comment>
<dbReference type="InterPro" id="IPR030678">
    <property type="entry name" value="Peptide/Ni-bd"/>
</dbReference>
<dbReference type="GO" id="GO:0030288">
    <property type="term" value="C:outer membrane-bounded periplasmic space"/>
    <property type="evidence" value="ECO:0007669"/>
    <property type="project" value="UniProtKB-ARBA"/>
</dbReference>
<dbReference type="InterPro" id="IPR000914">
    <property type="entry name" value="SBP_5_dom"/>
</dbReference>
<dbReference type="SUPFAM" id="SSF53850">
    <property type="entry name" value="Periplasmic binding protein-like II"/>
    <property type="match status" value="1"/>
</dbReference>
<dbReference type="InterPro" id="IPR039424">
    <property type="entry name" value="SBP_5"/>
</dbReference>
<feature type="domain" description="Solute-binding protein family 5" evidence="4">
    <location>
        <begin position="111"/>
        <end position="457"/>
    </location>
</feature>